<evidence type="ECO:0000313" key="5">
    <source>
        <dbReference type="EMBL" id="MFC4556071.1"/>
    </source>
</evidence>
<dbReference type="CDD" id="cd06583">
    <property type="entry name" value="PGRP"/>
    <property type="match status" value="1"/>
</dbReference>
<dbReference type="SMART" id="SM00644">
    <property type="entry name" value="Ami_2"/>
    <property type="match status" value="1"/>
</dbReference>
<dbReference type="SUPFAM" id="SSF69318">
    <property type="entry name" value="Integrin alpha N-terminal domain"/>
    <property type="match status" value="3"/>
</dbReference>
<dbReference type="Pfam" id="PF01510">
    <property type="entry name" value="Amidase_2"/>
    <property type="match status" value="1"/>
</dbReference>
<reference evidence="6" key="1">
    <citation type="journal article" date="2019" name="Int. J. Syst. Evol. Microbiol.">
        <title>The Global Catalogue of Microorganisms (GCM) 10K type strain sequencing project: providing services to taxonomists for standard genome sequencing and annotation.</title>
        <authorList>
            <consortium name="The Broad Institute Genomics Platform"/>
            <consortium name="The Broad Institute Genome Sequencing Center for Infectious Disease"/>
            <person name="Wu L."/>
            <person name="Ma J."/>
        </authorList>
    </citation>
    <scope>NUCLEOTIDE SEQUENCE [LARGE SCALE GENOMIC DNA]</scope>
    <source>
        <strain evidence="6">JCM 3369</strain>
    </source>
</reference>
<dbReference type="Proteomes" id="UP001595955">
    <property type="component" value="Unassembled WGS sequence"/>
</dbReference>
<dbReference type="Gene3D" id="3.40.80.10">
    <property type="entry name" value="Peptidoglycan recognition protein-like"/>
    <property type="match status" value="1"/>
</dbReference>
<evidence type="ECO:0000256" key="2">
    <source>
        <dbReference type="SAM" id="SignalP"/>
    </source>
</evidence>
<accession>A0ABV9DCK0</accession>
<proteinExistence type="predicted"/>
<feature type="signal peptide" evidence="2">
    <location>
        <begin position="1"/>
        <end position="27"/>
    </location>
</feature>
<dbReference type="InterPro" id="IPR013517">
    <property type="entry name" value="FG-GAP"/>
</dbReference>
<dbReference type="EMBL" id="JBHSGF010000008">
    <property type="protein sequence ID" value="MFC4556071.1"/>
    <property type="molecule type" value="Genomic_DNA"/>
</dbReference>
<dbReference type="PANTHER" id="PTHR44103">
    <property type="entry name" value="PROPROTEIN CONVERTASE P"/>
    <property type="match status" value="1"/>
</dbReference>
<dbReference type="SMART" id="SM00701">
    <property type="entry name" value="PGRP"/>
    <property type="match status" value="1"/>
</dbReference>
<keyword evidence="1 2" id="KW-0732">Signal</keyword>
<dbReference type="PANTHER" id="PTHR44103:SF1">
    <property type="entry name" value="PROPROTEIN CONVERTASE P"/>
    <property type="match status" value="1"/>
</dbReference>
<dbReference type="RefSeq" id="WP_122823327.1">
    <property type="nucleotide sequence ID" value="NZ_CP033325.1"/>
</dbReference>
<protein>
    <submittedName>
        <fullName evidence="5">FG-GAP-like repeat-containing protein</fullName>
    </submittedName>
</protein>
<dbReference type="InterPro" id="IPR028994">
    <property type="entry name" value="Integrin_alpha_N"/>
</dbReference>
<feature type="domain" description="N-acetylmuramoyl-L-alanine amidase" evidence="3">
    <location>
        <begin position="216"/>
        <end position="365"/>
    </location>
</feature>
<comment type="caution">
    <text evidence="5">The sequence shown here is derived from an EMBL/GenBank/DDBJ whole genome shotgun (WGS) entry which is preliminary data.</text>
</comment>
<dbReference type="SUPFAM" id="SSF55846">
    <property type="entry name" value="N-acetylmuramoyl-L-alanine amidase-like"/>
    <property type="match status" value="1"/>
</dbReference>
<keyword evidence="6" id="KW-1185">Reference proteome</keyword>
<evidence type="ECO:0000259" key="4">
    <source>
        <dbReference type="SMART" id="SM00701"/>
    </source>
</evidence>
<dbReference type="Pfam" id="PF13517">
    <property type="entry name" value="FG-GAP_3"/>
    <property type="match status" value="3"/>
</dbReference>
<organism evidence="5 6">
    <name type="scientific">Georgenia faecalis</name>
    <dbReference type="NCBI Taxonomy" id="2483799"/>
    <lineage>
        <taxon>Bacteria</taxon>
        <taxon>Bacillati</taxon>
        <taxon>Actinomycetota</taxon>
        <taxon>Actinomycetes</taxon>
        <taxon>Micrococcales</taxon>
        <taxon>Bogoriellaceae</taxon>
        <taxon>Georgenia</taxon>
    </lineage>
</organism>
<evidence type="ECO:0000256" key="1">
    <source>
        <dbReference type="ARBA" id="ARBA00022729"/>
    </source>
</evidence>
<feature type="domain" description="Peptidoglycan recognition protein family" evidence="4">
    <location>
        <begin position="202"/>
        <end position="359"/>
    </location>
</feature>
<feature type="chain" id="PRO_5045692014" evidence="2">
    <location>
        <begin position="28"/>
        <end position="889"/>
    </location>
</feature>
<sequence length="889" mass="90856">MHLSRPRPLVLLAVTALALGGAVPAAAAAGGADDGPPPAATVPDARPVTPEVDLVALAPARDVPDGLDDVAAFPSAAARTTAPRVSTATTATASEVAVAGVTWPAGDTDTVTGVYLRSRTGRTWSAWEAVEVTPDEDLPESSTGGTEPIAVIGADDVEVAVLATGPVPEATLAVWDPGESEADAQAALPADAGAGGARAAAPTIFSRADWGADESVRFGEVSSNSVRGVVVHHTAGSNSYSAAQVPGIIRGIYSFHAITRGWGDVGYNVLVDKFGRAWEGRYGSRDQAIWGAHASPYNSTMFGISVMGNFDQVAVPEAAMTTVARVTAWMFDRHGIPARGRTTIDGVTLDRVVGHRDVASTSCPGQYFYPRLDELTDRIAAYQTDLGDRSLDRDLTGDGVPDVVARVGDDVRLAAGTRGDGLVSGGRVGTAWDPARTIDAGDWDGNGTGDLMLTDAAGRLWFYAGLPGGGWAAQRQIGQGWQIVDLVAAGHDWDGDGDPDLLARRTADGTLWLYPGNGSGGFAAARQVGQGWGGMNLLAMVGTPGAPALAARTAAGELRIYRGDGAGGFEPAPTVAGSGWQVMRTLVGVGDRTGDGVGDVLALDTGGTLWQYPGSSRGGFGARTAVTTGWGGVRAAARVLDGAATTGLLAVGSGGDLVRWTFGGDPGLRAPAASGVRLASSDLDVTPVGDWDGDGLADLAVRQANGNLMLHRGTGAGRFAATGTRVGTGWAGFEAIAGAGDWVGDGTPGILGYDEDTGDVWLYPGTGDGGFRRRIEIGDGLDGYDAFVNAGHWSGSGVPDLLMRGDTSRNLFLWPGNGPGLLLDRRQVGQAWGGMVHLVGVGDLDGDAVPDVLAVDGARRTWLYPGTGDGGFRAAVDLGPLAAGVTALS</sequence>
<name>A0ABV9DCK0_9MICO</name>
<dbReference type="InterPro" id="IPR006619">
    <property type="entry name" value="PGRP_domain_met/bac"/>
</dbReference>
<evidence type="ECO:0000313" key="6">
    <source>
        <dbReference type="Proteomes" id="UP001595955"/>
    </source>
</evidence>
<evidence type="ECO:0000259" key="3">
    <source>
        <dbReference type="SMART" id="SM00644"/>
    </source>
</evidence>
<dbReference type="InterPro" id="IPR002502">
    <property type="entry name" value="Amidase_domain"/>
</dbReference>
<gene>
    <name evidence="5" type="ORF">ACFO3F_12495</name>
</gene>
<dbReference type="InterPro" id="IPR036505">
    <property type="entry name" value="Amidase/PGRP_sf"/>
</dbReference>